<gene>
    <name evidence="1" type="ORF">Pcinc_038939</name>
</gene>
<dbReference type="Proteomes" id="UP001286313">
    <property type="component" value="Unassembled WGS sequence"/>
</dbReference>
<dbReference type="AlphaFoldDB" id="A0AAE1EJF9"/>
<name>A0AAE1EJF9_PETCI</name>
<feature type="non-terminal residue" evidence="1">
    <location>
        <position position="1"/>
    </location>
</feature>
<reference evidence="1" key="1">
    <citation type="submission" date="2023-10" db="EMBL/GenBank/DDBJ databases">
        <title>Genome assemblies of two species of porcelain crab, Petrolisthes cinctipes and Petrolisthes manimaculis (Anomura: Porcellanidae).</title>
        <authorList>
            <person name="Angst P."/>
        </authorList>
    </citation>
    <scope>NUCLEOTIDE SEQUENCE</scope>
    <source>
        <strain evidence="1">PB745_01</strain>
        <tissue evidence="1">Gill</tissue>
    </source>
</reference>
<organism evidence="1 2">
    <name type="scientific">Petrolisthes cinctipes</name>
    <name type="common">Flat porcelain crab</name>
    <dbReference type="NCBI Taxonomy" id="88211"/>
    <lineage>
        <taxon>Eukaryota</taxon>
        <taxon>Metazoa</taxon>
        <taxon>Ecdysozoa</taxon>
        <taxon>Arthropoda</taxon>
        <taxon>Crustacea</taxon>
        <taxon>Multicrustacea</taxon>
        <taxon>Malacostraca</taxon>
        <taxon>Eumalacostraca</taxon>
        <taxon>Eucarida</taxon>
        <taxon>Decapoda</taxon>
        <taxon>Pleocyemata</taxon>
        <taxon>Anomura</taxon>
        <taxon>Galatheoidea</taxon>
        <taxon>Porcellanidae</taxon>
        <taxon>Petrolisthes</taxon>
    </lineage>
</organism>
<proteinExistence type="predicted"/>
<accession>A0AAE1EJF9</accession>
<evidence type="ECO:0000313" key="2">
    <source>
        <dbReference type="Proteomes" id="UP001286313"/>
    </source>
</evidence>
<dbReference type="EMBL" id="JAWQEG010006516">
    <property type="protein sequence ID" value="KAK3854592.1"/>
    <property type="molecule type" value="Genomic_DNA"/>
</dbReference>
<sequence length="72" mass="8115">YRYLSPPFHYTTTTTTLTTTTTTPYRAIAVLHLHHVIAPLSIITSRLTGLLDSQVNIAHDSTHREELGDRRA</sequence>
<keyword evidence="2" id="KW-1185">Reference proteome</keyword>
<evidence type="ECO:0000313" key="1">
    <source>
        <dbReference type="EMBL" id="KAK3854592.1"/>
    </source>
</evidence>
<comment type="caution">
    <text evidence="1">The sequence shown here is derived from an EMBL/GenBank/DDBJ whole genome shotgun (WGS) entry which is preliminary data.</text>
</comment>
<protein>
    <submittedName>
        <fullName evidence="1">Uncharacterized protein</fullName>
    </submittedName>
</protein>